<protein>
    <submittedName>
        <fullName evidence="4">PREDICTED: vestitone reductase</fullName>
    </submittedName>
</protein>
<reference evidence="5" key="1">
    <citation type="journal article" date="2020" name="Plant J.">
        <title>Transposons played a major role in the diversification between the closely related almond and peach genomes: results from the almond genome sequence.</title>
        <authorList>
            <person name="Alioto T."/>
            <person name="Alexiou K.G."/>
            <person name="Bardil A."/>
            <person name="Barteri F."/>
            <person name="Castanera R."/>
            <person name="Cruz F."/>
            <person name="Dhingra A."/>
            <person name="Duval H."/>
            <person name="Fernandez I Marti A."/>
            <person name="Frias L."/>
            <person name="Galan B."/>
            <person name="Garcia J.L."/>
            <person name="Howad W."/>
            <person name="Gomez-Garrido J."/>
            <person name="Gut M."/>
            <person name="Julca I."/>
            <person name="Morata J."/>
            <person name="Puigdomenech P."/>
            <person name="Ribeca P."/>
            <person name="Rubio Cabetas M.J."/>
            <person name="Vlasova A."/>
            <person name="Wirthensohn M."/>
            <person name="Garcia-Mas J."/>
            <person name="Gabaldon T."/>
            <person name="Casacuberta J.M."/>
            <person name="Arus P."/>
        </authorList>
    </citation>
    <scope>NUCLEOTIDE SEQUENCE [LARGE SCALE GENOMIC DNA]</scope>
    <source>
        <strain evidence="5">cv. Texas</strain>
    </source>
</reference>
<keyword evidence="1" id="KW-0521">NADP</keyword>
<evidence type="ECO:0000256" key="1">
    <source>
        <dbReference type="ARBA" id="ARBA00022857"/>
    </source>
</evidence>
<dbReference type="AlphaFoldDB" id="A0A5E4FH94"/>
<dbReference type="Gene3D" id="3.40.50.720">
    <property type="entry name" value="NAD(P)-binding Rossmann-like Domain"/>
    <property type="match status" value="1"/>
</dbReference>
<dbReference type="PANTHER" id="PTHR10366">
    <property type="entry name" value="NAD DEPENDENT EPIMERASE/DEHYDRATASE"/>
    <property type="match status" value="1"/>
</dbReference>
<dbReference type="GO" id="GO:0016616">
    <property type="term" value="F:oxidoreductase activity, acting on the CH-OH group of donors, NAD or NADP as acceptor"/>
    <property type="evidence" value="ECO:0007669"/>
    <property type="project" value="TreeGrafter"/>
</dbReference>
<dbReference type="FunFam" id="3.40.50.720:FF:000984">
    <property type="entry name" value="Dihydroflavonol 4-reductase family"/>
    <property type="match status" value="1"/>
</dbReference>
<dbReference type="InParanoid" id="A0A5E4FH94"/>
<evidence type="ECO:0000256" key="2">
    <source>
        <dbReference type="ARBA" id="ARBA00023002"/>
    </source>
</evidence>
<accession>A0A5E4FH94</accession>
<evidence type="ECO:0000313" key="4">
    <source>
        <dbReference type="EMBL" id="VVA24988.1"/>
    </source>
</evidence>
<keyword evidence="2" id="KW-0560">Oxidoreductase</keyword>
<proteinExistence type="predicted"/>
<sequence length="330" mass="36439">MEEVGGGTVCVTGGTGYVASWLIMRLLQHGYSVRATVRSNPSAESKRDISYLTNLPGAPDRLQIFHADLNQPETFNEAIQGCTGVFHVAHPIDVEGKEPEETVTNRALEGTLGILKACINSKTVKRVIYTSSLATILFNSKGLSETDESTWSELDLCKSSSLVSSSYLVSKTVVERAALEFAEKHGLDLVTVVLPIVFGPFICPNIPASVYMGLAPIFGDEDKCKYLTNTYMVHIDDVASAHIHLLEHSNAKGRYICSSVQTTIHELYDFLPARYPDFQIRMSDNLKEIKSYKRSKVSSRKLLSIGFKFEYGLGEMFDGAVQCCKEKGFL</sequence>
<organism evidence="4 5">
    <name type="scientific">Prunus dulcis</name>
    <name type="common">Almond</name>
    <name type="synonym">Amygdalus dulcis</name>
    <dbReference type="NCBI Taxonomy" id="3755"/>
    <lineage>
        <taxon>Eukaryota</taxon>
        <taxon>Viridiplantae</taxon>
        <taxon>Streptophyta</taxon>
        <taxon>Embryophyta</taxon>
        <taxon>Tracheophyta</taxon>
        <taxon>Spermatophyta</taxon>
        <taxon>Magnoliopsida</taxon>
        <taxon>eudicotyledons</taxon>
        <taxon>Gunneridae</taxon>
        <taxon>Pentapetalae</taxon>
        <taxon>rosids</taxon>
        <taxon>fabids</taxon>
        <taxon>Rosales</taxon>
        <taxon>Rosaceae</taxon>
        <taxon>Amygdaloideae</taxon>
        <taxon>Amygdaleae</taxon>
        <taxon>Prunus</taxon>
    </lineage>
</organism>
<dbReference type="Gramene" id="VVA24988">
    <property type="protein sequence ID" value="VVA24988"/>
    <property type="gene ID" value="Prudul26B023180"/>
</dbReference>
<dbReference type="Pfam" id="PF01370">
    <property type="entry name" value="Epimerase"/>
    <property type="match status" value="1"/>
</dbReference>
<dbReference type="CDD" id="cd08958">
    <property type="entry name" value="FR_SDR_e"/>
    <property type="match status" value="1"/>
</dbReference>
<dbReference type="SUPFAM" id="SSF51735">
    <property type="entry name" value="NAD(P)-binding Rossmann-fold domains"/>
    <property type="match status" value="1"/>
</dbReference>
<dbReference type="OMA" id="ILGPVFH"/>
<dbReference type="InterPro" id="IPR001509">
    <property type="entry name" value="Epimerase_deHydtase"/>
</dbReference>
<name>A0A5E4FH94_PRUDU</name>
<dbReference type="Proteomes" id="UP000327085">
    <property type="component" value="Chromosome 2"/>
</dbReference>
<evidence type="ECO:0000313" key="5">
    <source>
        <dbReference type="Proteomes" id="UP000327085"/>
    </source>
</evidence>
<dbReference type="FunCoup" id="A0A5E4FH94">
    <property type="interactions" value="17"/>
</dbReference>
<dbReference type="PANTHER" id="PTHR10366:SF689">
    <property type="entry name" value="PROTEIN BRI1-5 ENHANCED 1"/>
    <property type="match status" value="1"/>
</dbReference>
<dbReference type="InterPro" id="IPR036291">
    <property type="entry name" value="NAD(P)-bd_dom_sf"/>
</dbReference>
<feature type="domain" description="NAD-dependent epimerase/dehydratase" evidence="3">
    <location>
        <begin position="9"/>
        <end position="252"/>
    </location>
</feature>
<dbReference type="InterPro" id="IPR050425">
    <property type="entry name" value="NAD(P)_dehydrat-like"/>
</dbReference>
<evidence type="ECO:0000259" key="3">
    <source>
        <dbReference type="Pfam" id="PF01370"/>
    </source>
</evidence>
<gene>
    <name evidence="4" type="ORF">ALMOND_2B023180</name>
</gene>
<dbReference type="EMBL" id="CABIKO010000089">
    <property type="protein sequence ID" value="VVA24988.1"/>
    <property type="molecule type" value="Genomic_DNA"/>
</dbReference>